<sequence length="710" mass="81712">MPPRKLTQEEKNKLKQEELEKKALEEEEIRIREQEELKQQQERDRIEREERERELLEENGRFEVEGTQISEFLSKREQSYSSSIQQQMNDYIWKRYTNCPVTPDPYCLRDINTYLTLWREDKADTSFESLMGKVQEVFVFMQELTTLQDLDLVYKSKSPYSIVDFSSIIQQIHVILSNKIDSTTLEIMRNPIGMIDDVYGNLKTEVILNESSDNTLCVCLWGNIASNHRMTDVDFNYREFSIEAAQRGLQIPNIALRVIHTIRDLYSPRSRSYSPRPVVPLLDEEDTSKSDLATEQKERSSKSSANSSNKGSTVNVNSQEILTKPQSASSQNEKQGSATETAKEAEPSNTDATEVCEVKQQLEEEFTIEESEIDMRQFSPLGPITILEYIRLPPQPRHMGQWKMQDLEPYVIKQNPYPILQSGQDIAQITPGSKLWPFISVSMSIPDTLVVSEEPKLARWSEELCQWRTDEFTDVKIDLENRKVSFKCNTFSPIALMQDHYLNMPYQGWMVQPMEINTTKLSITGNLHQFEIIIEKDKCRLVKPDLPELSGIINTPLLVNRFIPALRSRGLNLFPAIDAPNYVAISNKDSDIETDVYRDIALLSGCSFNFTWSSWNASCHGNQYILRVCNHDILPDVNEWDLVLVGPKCYRLAMKELSEEFSDNKLSGNTTHSSLYHVLRTDTVADISVDISHTEAIRKLLSAIRPLVFA</sequence>
<keyword evidence="2" id="KW-0175">Coiled coil</keyword>
<organism evidence="5 6">
    <name type="scientific">Oopsacas minuta</name>
    <dbReference type="NCBI Taxonomy" id="111878"/>
    <lineage>
        <taxon>Eukaryota</taxon>
        <taxon>Metazoa</taxon>
        <taxon>Porifera</taxon>
        <taxon>Hexactinellida</taxon>
        <taxon>Hexasterophora</taxon>
        <taxon>Lyssacinosida</taxon>
        <taxon>Leucopsacidae</taxon>
        <taxon>Oopsacas</taxon>
    </lineage>
</organism>
<dbReference type="PRINTS" id="PR02043">
    <property type="entry name" value="CANCERSCCP1"/>
</dbReference>
<dbReference type="GO" id="GO:0048487">
    <property type="term" value="F:beta-tubulin binding"/>
    <property type="evidence" value="ECO:0007669"/>
    <property type="project" value="TreeGrafter"/>
</dbReference>
<feature type="compositionally biased region" description="Basic and acidic residues" evidence="3">
    <location>
        <begin position="287"/>
        <end position="301"/>
    </location>
</feature>
<dbReference type="AlphaFoldDB" id="A0AAV7JXY8"/>
<dbReference type="PANTHER" id="PTHR20929">
    <property type="entry name" value="LUNG ADENOMA SUSCEPTIBILITY 1-RELATED"/>
    <property type="match status" value="1"/>
</dbReference>
<dbReference type="InterPro" id="IPR023247">
    <property type="entry name" value="IC97/Dnai7-like"/>
</dbReference>
<dbReference type="Proteomes" id="UP001165289">
    <property type="component" value="Unassembled WGS sequence"/>
</dbReference>
<keyword evidence="6" id="KW-1185">Reference proteome</keyword>
<feature type="compositionally biased region" description="Polar residues" evidence="3">
    <location>
        <begin position="313"/>
        <end position="340"/>
    </location>
</feature>
<gene>
    <name evidence="5" type="ORF">LOD99_3569</name>
</gene>
<evidence type="ECO:0000256" key="1">
    <source>
        <dbReference type="ARBA" id="ARBA00024332"/>
    </source>
</evidence>
<feature type="compositionally biased region" description="Low complexity" evidence="3">
    <location>
        <begin position="269"/>
        <end position="280"/>
    </location>
</feature>
<name>A0AAV7JXY8_9METZ</name>
<evidence type="ECO:0000256" key="3">
    <source>
        <dbReference type="SAM" id="MobiDB-lite"/>
    </source>
</evidence>
<feature type="compositionally biased region" description="Low complexity" evidence="3">
    <location>
        <begin position="302"/>
        <end position="312"/>
    </location>
</feature>
<reference evidence="5 6" key="1">
    <citation type="journal article" date="2023" name="BMC Biol.">
        <title>The compact genome of the sponge Oopsacas minuta (Hexactinellida) is lacking key metazoan core genes.</title>
        <authorList>
            <person name="Santini S."/>
            <person name="Schenkelaars Q."/>
            <person name="Jourda C."/>
            <person name="Duchesne M."/>
            <person name="Belahbib H."/>
            <person name="Rocher C."/>
            <person name="Selva M."/>
            <person name="Riesgo A."/>
            <person name="Vervoort M."/>
            <person name="Leys S.P."/>
            <person name="Kodjabachian L."/>
            <person name="Le Bivic A."/>
            <person name="Borchiellini C."/>
            <person name="Claverie J.M."/>
            <person name="Renard E."/>
        </authorList>
    </citation>
    <scope>NUCLEOTIDE SEQUENCE [LARGE SCALE GENOMIC DNA]</scope>
    <source>
        <strain evidence="5">SPO-2</strain>
    </source>
</reference>
<dbReference type="PANTHER" id="PTHR20929:SF11">
    <property type="entry name" value="DYNEIN AXONEMAL INTERMEDIATE CHAIN 7"/>
    <property type="match status" value="1"/>
</dbReference>
<evidence type="ECO:0000313" key="5">
    <source>
        <dbReference type="EMBL" id="KAI6653349.1"/>
    </source>
</evidence>
<protein>
    <submittedName>
        <fullName evidence="5">Protein CASC1 isoform X6</fullName>
    </submittedName>
</protein>
<evidence type="ECO:0000313" key="6">
    <source>
        <dbReference type="Proteomes" id="UP001165289"/>
    </source>
</evidence>
<dbReference type="EMBL" id="JAKMXF010000277">
    <property type="protein sequence ID" value="KAI6653349.1"/>
    <property type="molecule type" value="Genomic_DNA"/>
</dbReference>
<accession>A0AAV7JXY8</accession>
<dbReference type="GO" id="GO:0005930">
    <property type="term" value="C:axoneme"/>
    <property type="evidence" value="ECO:0007669"/>
    <property type="project" value="TreeGrafter"/>
</dbReference>
<feature type="domain" description="IC97/Casc1 N-terminal" evidence="4">
    <location>
        <begin position="22"/>
        <end position="229"/>
    </location>
</feature>
<feature type="region of interest" description="Disordered" evidence="3">
    <location>
        <begin position="269"/>
        <end position="355"/>
    </location>
</feature>
<proteinExistence type="inferred from homology"/>
<dbReference type="GO" id="GO:0008017">
    <property type="term" value="F:microtubule binding"/>
    <property type="evidence" value="ECO:0007669"/>
    <property type="project" value="TreeGrafter"/>
</dbReference>
<comment type="caution">
    <text evidence="5">The sequence shown here is derived from an EMBL/GenBank/DDBJ whole genome shotgun (WGS) entry which is preliminary data.</text>
</comment>
<evidence type="ECO:0000259" key="4">
    <source>
        <dbReference type="Pfam" id="PF15927"/>
    </source>
</evidence>
<evidence type="ECO:0000256" key="2">
    <source>
        <dbReference type="SAM" id="Coils"/>
    </source>
</evidence>
<dbReference type="InterPro" id="IPR031826">
    <property type="entry name" value="IC97/Casc1_N"/>
</dbReference>
<feature type="coiled-coil region" evidence="2">
    <location>
        <begin position="7"/>
        <end position="59"/>
    </location>
</feature>
<dbReference type="Pfam" id="PF15927">
    <property type="entry name" value="Casc1_N"/>
    <property type="match status" value="1"/>
</dbReference>
<comment type="similarity">
    <text evidence="1">Belongs to the DNAI7 family.</text>
</comment>